<dbReference type="AlphaFoldDB" id="A0A1H7VUZ4"/>
<reference evidence="2" key="1">
    <citation type="submission" date="2016-10" db="EMBL/GenBank/DDBJ databases">
        <authorList>
            <person name="Varghese N."/>
            <person name="Submissions S."/>
        </authorList>
    </citation>
    <scope>NUCLEOTIDE SEQUENCE [LARGE SCALE GENOMIC DNA]</scope>
    <source>
        <strain evidence="2">B48,IBRC-M 10115,DSM 25386,CECT 8001</strain>
    </source>
</reference>
<dbReference type="Proteomes" id="UP000198553">
    <property type="component" value="Unassembled WGS sequence"/>
</dbReference>
<dbReference type="STRING" id="930146.SAMN05192533_101130"/>
<proteinExistence type="predicted"/>
<protein>
    <submittedName>
        <fullName evidence="1">Uncharacterized protein</fullName>
    </submittedName>
</protein>
<gene>
    <name evidence="1" type="ORF">SAMN05192533_101130</name>
</gene>
<keyword evidence="2" id="KW-1185">Reference proteome</keyword>
<organism evidence="1 2">
    <name type="scientific">Mesobacillus persicus</name>
    <dbReference type="NCBI Taxonomy" id="930146"/>
    <lineage>
        <taxon>Bacteria</taxon>
        <taxon>Bacillati</taxon>
        <taxon>Bacillota</taxon>
        <taxon>Bacilli</taxon>
        <taxon>Bacillales</taxon>
        <taxon>Bacillaceae</taxon>
        <taxon>Mesobacillus</taxon>
    </lineage>
</organism>
<name>A0A1H7VUZ4_9BACI</name>
<evidence type="ECO:0000313" key="1">
    <source>
        <dbReference type="EMBL" id="SEM12990.1"/>
    </source>
</evidence>
<dbReference type="RefSeq" id="WP_170843747.1">
    <property type="nucleotide sequence ID" value="NZ_FOBW01000001.1"/>
</dbReference>
<sequence>MEKNEKGGFLPNQTTKQGTGFIASLENLSEDLLQLVTDDVPSDDRENKLQ</sequence>
<evidence type="ECO:0000313" key="2">
    <source>
        <dbReference type="Proteomes" id="UP000198553"/>
    </source>
</evidence>
<accession>A0A1H7VUZ4</accession>
<dbReference type="EMBL" id="FOBW01000001">
    <property type="protein sequence ID" value="SEM12990.1"/>
    <property type="molecule type" value="Genomic_DNA"/>
</dbReference>